<dbReference type="SUPFAM" id="SSF109854">
    <property type="entry name" value="DinB/YfiT-like putative metalloenzymes"/>
    <property type="match status" value="1"/>
</dbReference>
<dbReference type="Pfam" id="PF11716">
    <property type="entry name" value="MDMPI_N"/>
    <property type="match status" value="1"/>
</dbReference>
<comment type="caution">
    <text evidence="2">The sequence shown here is derived from an EMBL/GenBank/DDBJ whole genome shotgun (WGS) entry which is preliminary data.</text>
</comment>
<keyword evidence="3" id="KW-1185">Reference proteome</keyword>
<evidence type="ECO:0000259" key="1">
    <source>
        <dbReference type="Pfam" id="PF11716"/>
    </source>
</evidence>
<dbReference type="Gene3D" id="1.20.120.450">
    <property type="entry name" value="dinb family like domain"/>
    <property type="match status" value="1"/>
</dbReference>
<dbReference type="GO" id="GO:0046872">
    <property type="term" value="F:metal ion binding"/>
    <property type="evidence" value="ECO:0007669"/>
    <property type="project" value="InterPro"/>
</dbReference>
<dbReference type="Proteomes" id="UP000256269">
    <property type="component" value="Unassembled WGS sequence"/>
</dbReference>
<dbReference type="InterPro" id="IPR017517">
    <property type="entry name" value="Maleyloyr_isom"/>
</dbReference>
<dbReference type="OrthoDB" id="3268903at2"/>
<dbReference type="EMBL" id="QUNO01000003">
    <property type="protein sequence ID" value="REH52168.1"/>
    <property type="molecule type" value="Genomic_DNA"/>
</dbReference>
<name>A0A3E0I0C6_9PSEU</name>
<organism evidence="2 3">
    <name type="scientific">Kutzneria buriramensis</name>
    <dbReference type="NCBI Taxonomy" id="1045776"/>
    <lineage>
        <taxon>Bacteria</taxon>
        <taxon>Bacillati</taxon>
        <taxon>Actinomycetota</taxon>
        <taxon>Actinomycetes</taxon>
        <taxon>Pseudonocardiales</taxon>
        <taxon>Pseudonocardiaceae</taxon>
        <taxon>Kutzneria</taxon>
    </lineage>
</organism>
<dbReference type="NCBIfam" id="TIGR03085">
    <property type="entry name" value="TIGR03085 family metal-binding protein"/>
    <property type="match status" value="1"/>
</dbReference>
<evidence type="ECO:0000313" key="3">
    <source>
        <dbReference type="Proteomes" id="UP000256269"/>
    </source>
</evidence>
<proteinExistence type="predicted"/>
<protein>
    <submittedName>
        <fullName evidence="2">Uncharacterized protein (TIGR03085 family)</fullName>
    </submittedName>
</protein>
<dbReference type="InterPro" id="IPR034660">
    <property type="entry name" value="DinB/YfiT-like"/>
</dbReference>
<dbReference type="AlphaFoldDB" id="A0A3E0I0C6"/>
<sequence length="208" mass="22999">MGVASEERRLICEAFEDLGPDAPTLCEGWTARDLAAHLAVRERRIDASPGIVLKAFAPHTQRVQDSYAEKPWPQLIDLVRSGPPALSVFAIPGFDELANTVEMFVHLEDLRRAQPDWEPRAPEPVRDAALWKMLSRSSKLTFRNSPVGVILRRPNGSEVVAKRGPNTVTITGEPGELVLFLSGRDQVRLEFDGEQTAVARVKGLDRGV</sequence>
<feature type="domain" description="Mycothiol-dependent maleylpyruvate isomerase metal-binding" evidence="1">
    <location>
        <begin position="10"/>
        <end position="49"/>
    </location>
</feature>
<dbReference type="NCBIfam" id="TIGR03083">
    <property type="entry name" value="maleylpyruvate isomerase family mycothiol-dependent enzyme"/>
    <property type="match status" value="1"/>
</dbReference>
<evidence type="ECO:0000313" key="2">
    <source>
        <dbReference type="EMBL" id="REH52168.1"/>
    </source>
</evidence>
<gene>
    <name evidence="2" type="ORF">BCF44_103619</name>
</gene>
<dbReference type="InterPro" id="IPR024344">
    <property type="entry name" value="MDMPI_metal-binding"/>
</dbReference>
<reference evidence="2 3" key="1">
    <citation type="submission" date="2018-08" db="EMBL/GenBank/DDBJ databases">
        <title>Genomic Encyclopedia of Archaeal and Bacterial Type Strains, Phase II (KMG-II): from individual species to whole genera.</title>
        <authorList>
            <person name="Goeker M."/>
        </authorList>
    </citation>
    <scope>NUCLEOTIDE SEQUENCE [LARGE SCALE GENOMIC DNA]</scope>
    <source>
        <strain evidence="2 3">DSM 45791</strain>
    </source>
</reference>
<dbReference type="InterPro" id="IPR017519">
    <property type="entry name" value="CHP03085"/>
</dbReference>
<dbReference type="RefSeq" id="WP_116174145.1">
    <property type="nucleotide sequence ID" value="NZ_CP144375.1"/>
</dbReference>
<accession>A0A3E0I0C6</accession>